<dbReference type="InterPro" id="IPR016162">
    <property type="entry name" value="Ald_DH_N"/>
</dbReference>
<name>A0A9P8NXG9_9ASCO</name>
<organism evidence="3 4">
    <name type="scientific">Ogataea philodendri</name>
    <dbReference type="NCBI Taxonomy" id="1378263"/>
    <lineage>
        <taxon>Eukaryota</taxon>
        <taxon>Fungi</taxon>
        <taxon>Dikarya</taxon>
        <taxon>Ascomycota</taxon>
        <taxon>Saccharomycotina</taxon>
        <taxon>Pichiomycetes</taxon>
        <taxon>Pichiales</taxon>
        <taxon>Pichiaceae</taxon>
        <taxon>Ogataea</taxon>
    </lineage>
</organism>
<proteinExistence type="predicted"/>
<dbReference type="SUPFAM" id="SSF53720">
    <property type="entry name" value="ALDH-like"/>
    <property type="match status" value="1"/>
</dbReference>
<dbReference type="Gene3D" id="3.40.309.10">
    <property type="entry name" value="Aldehyde Dehydrogenase, Chain A, domain 2"/>
    <property type="match status" value="1"/>
</dbReference>
<dbReference type="GeneID" id="70238593"/>
<dbReference type="OrthoDB" id="310895at2759"/>
<dbReference type="PANTHER" id="PTHR43353">
    <property type="entry name" value="SUCCINATE-SEMIALDEHYDE DEHYDROGENASE, MITOCHONDRIAL"/>
    <property type="match status" value="1"/>
</dbReference>
<dbReference type="InterPro" id="IPR015590">
    <property type="entry name" value="Aldehyde_DH_dom"/>
</dbReference>
<reference evidence="3" key="1">
    <citation type="journal article" date="2021" name="Open Biol.">
        <title>Shared evolutionary footprints suggest mitochondrial oxidative damage underlies multiple complex I losses in fungi.</title>
        <authorList>
            <person name="Schikora-Tamarit M.A."/>
            <person name="Marcet-Houben M."/>
            <person name="Nosek J."/>
            <person name="Gabaldon T."/>
        </authorList>
    </citation>
    <scope>NUCLEOTIDE SEQUENCE</scope>
    <source>
        <strain evidence="3">CBS6075</strain>
    </source>
</reference>
<dbReference type="Proteomes" id="UP000769157">
    <property type="component" value="Unassembled WGS sequence"/>
</dbReference>
<dbReference type="GO" id="GO:0009450">
    <property type="term" value="P:gamma-aminobutyric acid catabolic process"/>
    <property type="evidence" value="ECO:0007669"/>
    <property type="project" value="TreeGrafter"/>
</dbReference>
<dbReference type="Pfam" id="PF00171">
    <property type="entry name" value="Aldedh"/>
    <property type="match status" value="1"/>
</dbReference>
<evidence type="ECO:0000256" key="1">
    <source>
        <dbReference type="ARBA" id="ARBA00023002"/>
    </source>
</evidence>
<keyword evidence="1" id="KW-0560">Oxidoreductase</keyword>
<evidence type="ECO:0000313" key="3">
    <source>
        <dbReference type="EMBL" id="KAH3661222.1"/>
    </source>
</evidence>
<evidence type="ECO:0000313" key="4">
    <source>
        <dbReference type="Proteomes" id="UP000769157"/>
    </source>
</evidence>
<protein>
    <recommendedName>
        <fullName evidence="2">Aldehyde dehydrogenase domain-containing protein</fullName>
    </recommendedName>
</protein>
<dbReference type="EMBL" id="JAEUBE010000487">
    <property type="protein sequence ID" value="KAH3661222.1"/>
    <property type="molecule type" value="Genomic_DNA"/>
</dbReference>
<reference evidence="3" key="2">
    <citation type="submission" date="2021-01" db="EMBL/GenBank/DDBJ databases">
        <authorList>
            <person name="Schikora-Tamarit M.A."/>
        </authorList>
    </citation>
    <scope>NUCLEOTIDE SEQUENCE</scope>
    <source>
        <strain evidence="3">CBS6075</strain>
    </source>
</reference>
<dbReference type="InterPro" id="IPR016163">
    <property type="entry name" value="Ald_DH_C"/>
</dbReference>
<dbReference type="RefSeq" id="XP_046058346.1">
    <property type="nucleotide sequence ID" value="XM_046207935.1"/>
</dbReference>
<dbReference type="Gene3D" id="3.40.605.10">
    <property type="entry name" value="Aldehyde Dehydrogenase, Chain A, domain 1"/>
    <property type="match status" value="1"/>
</dbReference>
<keyword evidence="4" id="KW-1185">Reference proteome</keyword>
<dbReference type="InterPro" id="IPR016161">
    <property type="entry name" value="Ald_DH/histidinol_DH"/>
</dbReference>
<dbReference type="InterPro" id="IPR050740">
    <property type="entry name" value="Aldehyde_DH_Superfamily"/>
</dbReference>
<sequence>MAGWRRLPKAKVHTRRRSTIPLLFDGAESDHRYIVRSPSGEHLHDVCALKDARLVDKVCESSWDGFLSWRKMPVKEKTEIYSNLAAQLTSLKDEYIQAHLEIGVPGWMSGFNFQGFLDNVNQYKALLTTRAAGVVPVQNMDMQHQNDLSMVVQEPVGPVLSIAPWNAPGILAARSVLAPLTAGCSVIVKSSDLSARISYLTVKAFHEAGVPANAVSLVHCEADHAQQLVDALIAHRRVRKVNFTGSTQVGSSIAAVAGKHLKPVLLELGGKNCSVITKDVADLETAVRTSLWASWAHKGQICMCTDWIFVDESIQTKAFEYISRIGSEMISNDADLEIPQRTTNHALNAKNLVQDALEKGATLLAGTPDFSATSKFQPVVLANVTPAMKVYSTETFAPIVCVGTYNTTNEVVNTINDLDHGLKCSIWSSNHLQAYHLAGQIDAGSVHINSPTVMDEAHLPHGGVNKSGYGRFNSHWGVQEFSYPKLVTLRE</sequence>
<dbReference type="AlphaFoldDB" id="A0A9P8NXG9"/>
<accession>A0A9P8NXG9</accession>
<dbReference type="GO" id="GO:0004777">
    <property type="term" value="F:succinate-semialdehyde dehydrogenase (NAD+) activity"/>
    <property type="evidence" value="ECO:0007669"/>
    <property type="project" value="TreeGrafter"/>
</dbReference>
<dbReference type="PANTHER" id="PTHR43353:SF6">
    <property type="entry name" value="CYTOPLASMIC ALDEHYDE DEHYDROGENASE (EUROFUNG)"/>
    <property type="match status" value="1"/>
</dbReference>
<feature type="domain" description="Aldehyde dehydrogenase" evidence="2">
    <location>
        <begin position="31"/>
        <end position="487"/>
    </location>
</feature>
<comment type="caution">
    <text evidence="3">The sequence shown here is derived from an EMBL/GenBank/DDBJ whole genome shotgun (WGS) entry which is preliminary data.</text>
</comment>
<evidence type="ECO:0000259" key="2">
    <source>
        <dbReference type="Pfam" id="PF00171"/>
    </source>
</evidence>
<gene>
    <name evidence="3" type="ORF">OGAPHI_006629</name>
</gene>